<evidence type="ECO:0000259" key="10">
    <source>
        <dbReference type="PROSITE" id="PS51198"/>
    </source>
</evidence>
<dbReference type="GO" id="GO:0003677">
    <property type="term" value="F:DNA binding"/>
    <property type="evidence" value="ECO:0007669"/>
    <property type="project" value="InterPro"/>
</dbReference>
<dbReference type="Gene3D" id="3.40.50.300">
    <property type="entry name" value="P-loop containing nucleotide triphosphate hydrolases"/>
    <property type="match status" value="3"/>
</dbReference>
<dbReference type="GO" id="GO:0016787">
    <property type="term" value="F:hydrolase activity"/>
    <property type="evidence" value="ECO:0007669"/>
    <property type="project" value="UniProtKB-UniRule"/>
</dbReference>
<evidence type="ECO:0000313" key="12">
    <source>
        <dbReference type="EMBL" id="RMQ22105.1"/>
    </source>
</evidence>
<keyword evidence="1 9" id="KW-0547">Nucleotide-binding</keyword>
<keyword evidence="5" id="KW-0413">Isomerase</keyword>
<accession>A0A3M4C571</accession>
<reference evidence="13 14" key="1">
    <citation type="submission" date="2018-08" db="EMBL/GenBank/DDBJ databases">
        <title>Recombination of ecologically and evolutionarily significant loci maintains genetic cohesion in the Pseudomonas syringae species complex.</title>
        <authorList>
            <person name="Dillon M."/>
            <person name="Thakur S."/>
            <person name="Almeida R.N.D."/>
            <person name="Weir B.S."/>
            <person name="Guttman D.S."/>
        </authorList>
    </citation>
    <scope>NUCLEOTIDE SEQUENCE [LARGE SCALE GENOMIC DNA]</scope>
    <source>
        <strain evidence="12 14">ICMP 13052</strain>
        <strain evidence="11 13">ICMP 4330</strain>
    </source>
</reference>
<protein>
    <recommendedName>
        <fullName evidence="7">DNA 3'-5' helicase</fullName>
        <ecNumber evidence="7">5.6.2.4</ecNumber>
    </recommendedName>
</protein>
<dbReference type="GO" id="GO:0043138">
    <property type="term" value="F:3'-5' DNA helicase activity"/>
    <property type="evidence" value="ECO:0007669"/>
    <property type="project" value="UniProtKB-EC"/>
</dbReference>
<evidence type="ECO:0000256" key="6">
    <source>
        <dbReference type="ARBA" id="ARBA00034617"/>
    </source>
</evidence>
<dbReference type="Proteomes" id="UP000269044">
    <property type="component" value="Unassembled WGS sequence"/>
</dbReference>
<feature type="binding site" evidence="9">
    <location>
        <begin position="289"/>
        <end position="296"/>
    </location>
    <ligand>
        <name>ATP</name>
        <dbReference type="ChEBI" id="CHEBI:30616"/>
    </ligand>
</feature>
<evidence type="ECO:0000313" key="13">
    <source>
        <dbReference type="Proteomes" id="UP000267908"/>
    </source>
</evidence>
<evidence type="ECO:0000313" key="11">
    <source>
        <dbReference type="EMBL" id="RMP16562.1"/>
    </source>
</evidence>
<dbReference type="GO" id="GO:0000725">
    <property type="term" value="P:recombinational repair"/>
    <property type="evidence" value="ECO:0007669"/>
    <property type="project" value="TreeGrafter"/>
</dbReference>
<evidence type="ECO:0000256" key="5">
    <source>
        <dbReference type="ARBA" id="ARBA00023235"/>
    </source>
</evidence>
<evidence type="ECO:0000256" key="9">
    <source>
        <dbReference type="PROSITE-ProRule" id="PRU00560"/>
    </source>
</evidence>
<sequence length="762" mass="85829">MMEPVIYTNRFNSYLRKLNNIGQKKIVQAVRAAMTEAGTNGSIESLPRTKHGETRLKNVEKFDLPEAYRLVVQLVDGVKKSRAFLFVGTHDEAERWLDSHRNYTWVKSPTDGRLNFLPITYDEQRHIPADRLDLDSPEVDLLSPLLRYVPETDWSRLPCTDAQKEFAKKVTGEQYEQDAAGILEKLDDLGDYESASLLLDLLVLSHGKEWAEVNQRMVIQGRPEAIADESLLNEMQSIINAEHFVTFDDAGLLDDFFSKKTFSEWMLFLHPEQKKIAQREYRGPARLRGVSGSGKTSVLVHRARFLAKKYNQPVLLVTLTQSMSSLLQRLVEDLCGHERYLIHTKTMNSLARDVSSDSQGRAQLSPEVQYQLLSTCIVDLKSDPGLAKTPMASMSDQELRSFLKEEFEYVRGRLCPSDFNAYLDSSVFHRRGRAIPLNKASRELMVRAVETYVAGVKGNGLIDHELIVSQAIDALNNTDDRKGQFRCILIDEVQDLTELDVILLSKLTTPDDARLADVENGLFLAGDGAQSIYKRGFALKRAGIDVIGRSVSLKKNYRNTHEILTAAFNLVSQFEFSDTDEDEVQKPSLPDFAKRHGERPLLLRCANTHDEVEAVARQVYALLAMGQTAGQICVIAPQKSLREEVRVALEAKGISSAELRQDVHYESDNVKISTIESAKGHEFATVLIMGLVEGVLPQSNIQPHELAREASRLYVAMTRARESLFMTYSPSASYPASRFIQAIVKDCNEARYRQGEIIPVEA</sequence>
<dbReference type="EMBL" id="RBRA01000206">
    <property type="protein sequence ID" value="RMQ22105.1"/>
    <property type="molecule type" value="Genomic_DNA"/>
</dbReference>
<keyword evidence="3 9" id="KW-0347">Helicase</keyword>
<dbReference type="Pfam" id="PF00580">
    <property type="entry name" value="UvrD-helicase"/>
    <property type="match status" value="1"/>
</dbReference>
<dbReference type="PROSITE" id="PS51198">
    <property type="entry name" value="UVRD_HELICASE_ATP_BIND"/>
    <property type="match status" value="1"/>
</dbReference>
<dbReference type="EMBL" id="RBQG01000076">
    <property type="protein sequence ID" value="RMP16562.1"/>
    <property type="molecule type" value="Genomic_DNA"/>
</dbReference>
<comment type="catalytic activity">
    <reaction evidence="8">
        <text>ATP + H2O = ADP + phosphate + H(+)</text>
        <dbReference type="Rhea" id="RHEA:13065"/>
        <dbReference type="ChEBI" id="CHEBI:15377"/>
        <dbReference type="ChEBI" id="CHEBI:15378"/>
        <dbReference type="ChEBI" id="CHEBI:30616"/>
        <dbReference type="ChEBI" id="CHEBI:43474"/>
        <dbReference type="ChEBI" id="CHEBI:456216"/>
        <dbReference type="EC" id="5.6.2.4"/>
    </reaction>
</comment>
<evidence type="ECO:0000256" key="7">
    <source>
        <dbReference type="ARBA" id="ARBA00034808"/>
    </source>
</evidence>
<comment type="catalytic activity">
    <reaction evidence="6">
        <text>Couples ATP hydrolysis with the unwinding of duplex DNA by translocating in the 3'-5' direction.</text>
        <dbReference type="EC" id="5.6.2.4"/>
    </reaction>
</comment>
<feature type="domain" description="UvrD-like helicase ATP-binding" evidence="10">
    <location>
        <begin position="268"/>
        <end position="573"/>
    </location>
</feature>
<dbReference type="InterPro" id="IPR014016">
    <property type="entry name" value="UvrD-like_ATP-bd"/>
</dbReference>
<keyword evidence="2 9" id="KW-0378">Hydrolase</keyword>
<comment type="caution">
    <text evidence="11">The sequence shown here is derived from an EMBL/GenBank/DDBJ whole genome shotgun (WGS) entry which is preliminary data.</text>
</comment>
<dbReference type="InterPro" id="IPR014017">
    <property type="entry name" value="DNA_helicase_UvrD-like_C"/>
</dbReference>
<dbReference type="Proteomes" id="UP000267908">
    <property type="component" value="Unassembled WGS sequence"/>
</dbReference>
<dbReference type="InterPro" id="IPR027417">
    <property type="entry name" value="P-loop_NTPase"/>
</dbReference>
<gene>
    <name evidence="12" type="ORF">ALQ08_01349</name>
    <name evidence="11" type="ORF">ALQ28_02195</name>
</gene>
<dbReference type="PANTHER" id="PTHR11070:SF45">
    <property type="entry name" value="DNA 3'-5' HELICASE"/>
    <property type="match status" value="1"/>
</dbReference>
<proteinExistence type="predicted"/>
<dbReference type="GO" id="GO:0005524">
    <property type="term" value="F:ATP binding"/>
    <property type="evidence" value="ECO:0007669"/>
    <property type="project" value="UniProtKB-UniRule"/>
</dbReference>
<dbReference type="Pfam" id="PF13361">
    <property type="entry name" value="UvrD_C"/>
    <property type="match status" value="1"/>
</dbReference>
<dbReference type="AlphaFoldDB" id="A0A3M4C571"/>
<evidence type="ECO:0000256" key="1">
    <source>
        <dbReference type="ARBA" id="ARBA00022741"/>
    </source>
</evidence>
<keyword evidence="4 9" id="KW-0067">ATP-binding</keyword>
<evidence type="ECO:0000313" key="14">
    <source>
        <dbReference type="Proteomes" id="UP000269044"/>
    </source>
</evidence>
<evidence type="ECO:0000256" key="8">
    <source>
        <dbReference type="ARBA" id="ARBA00048988"/>
    </source>
</evidence>
<evidence type="ECO:0000256" key="2">
    <source>
        <dbReference type="ARBA" id="ARBA00022801"/>
    </source>
</evidence>
<organism evidence="11 13">
    <name type="scientific">Pseudomonas syringae pv. delphinii</name>
    <dbReference type="NCBI Taxonomy" id="192088"/>
    <lineage>
        <taxon>Bacteria</taxon>
        <taxon>Pseudomonadati</taxon>
        <taxon>Pseudomonadota</taxon>
        <taxon>Gammaproteobacteria</taxon>
        <taxon>Pseudomonadales</taxon>
        <taxon>Pseudomonadaceae</taxon>
        <taxon>Pseudomonas</taxon>
    </lineage>
</organism>
<evidence type="ECO:0000256" key="4">
    <source>
        <dbReference type="ARBA" id="ARBA00022840"/>
    </source>
</evidence>
<dbReference type="InterPro" id="IPR000212">
    <property type="entry name" value="DNA_helicase_UvrD/REP"/>
</dbReference>
<dbReference type="EC" id="5.6.2.4" evidence="7"/>
<evidence type="ECO:0000256" key="3">
    <source>
        <dbReference type="ARBA" id="ARBA00022806"/>
    </source>
</evidence>
<dbReference type="SUPFAM" id="SSF52540">
    <property type="entry name" value="P-loop containing nucleoside triphosphate hydrolases"/>
    <property type="match status" value="1"/>
</dbReference>
<name>A0A3M4C571_9PSED</name>
<dbReference type="PANTHER" id="PTHR11070">
    <property type="entry name" value="UVRD / RECB / PCRA DNA HELICASE FAMILY MEMBER"/>
    <property type="match status" value="1"/>
</dbReference>